<proteinExistence type="predicted"/>
<dbReference type="OrthoDB" id="10668196at2759"/>
<sequence>MDPNVVAYENIADTKNMTLINKILADFTSLLKQTQSFNSHINMFKKLLNLKDRQNYELLKLSLSSSNEHSDSNTTNSENQCAKVTDSELRSKLETMHEMFMKLKEEVEASHLLGFCLAFNLQCLRKRLTGYPIDVNATKELVSSLRQKHDLSKTREAILKYEFQEKRKLLRKLRRQLEETREEWRNFRIQVPKAVDSSEEEQLMLKKLLRKEFGLKKKEESEDSGYADSAAIGIDSGDSAVQSESDNDCSDSLAEAVFKRKEKLDFLEKECFGLLSDLANKHIQESNETGERQVEDESEMYRSSLLLEINEDMVDEDDDENELSFLEEELYDSLENSEENLAALEAVDDTPGLSGNDELESRIHSENEETSSSVSEQQEQATGMRDTGNEAEDEDEESKEEADNDKDELSFAETGEPLFLCRLRRKAVEILISRLRDEKILHESRESELREQLLKITSSNKELERELIRLRRYQSIIYTSLVIFGLLSSLFGVVFGKSYF</sequence>
<evidence type="ECO:0000256" key="1">
    <source>
        <dbReference type="SAM" id="Coils"/>
    </source>
</evidence>
<protein>
    <submittedName>
        <fullName evidence="4">FYVE and coiled-coil domain-containing protein 1-like protein</fullName>
    </submittedName>
</protein>
<feature type="compositionally biased region" description="Low complexity" evidence="2">
    <location>
        <begin position="370"/>
        <end position="380"/>
    </location>
</feature>
<name>A0A3S3PZ65_9ACAR</name>
<feature type="coiled-coil region" evidence="1">
    <location>
        <begin position="163"/>
        <end position="190"/>
    </location>
</feature>
<dbReference type="Proteomes" id="UP000285301">
    <property type="component" value="Unassembled WGS sequence"/>
</dbReference>
<keyword evidence="1" id="KW-0175">Coiled coil</keyword>
<evidence type="ECO:0000313" key="4">
    <source>
        <dbReference type="EMBL" id="RWS10837.1"/>
    </source>
</evidence>
<gene>
    <name evidence="4" type="ORF">B4U79_01518</name>
</gene>
<keyword evidence="3" id="KW-1133">Transmembrane helix</keyword>
<dbReference type="AlphaFoldDB" id="A0A3S3PZ65"/>
<evidence type="ECO:0000313" key="5">
    <source>
        <dbReference type="Proteomes" id="UP000285301"/>
    </source>
</evidence>
<comment type="caution">
    <text evidence="4">The sequence shown here is derived from an EMBL/GenBank/DDBJ whole genome shotgun (WGS) entry which is preliminary data.</text>
</comment>
<dbReference type="STRING" id="1965070.A0A3S3PZ65"/>
<feature type="compositionally biased region" description="Acidic residues" evidence="2">
    <location>
        <begin position="389"/>
        <end position="406"/>
    </location>
</feature>
<reference evidence="4 5" key="1">
    <citation type="journal article" date="2018" name="Gigascience">
        <title>Genomes of trombidid mites reveal novel predicted allergens and laterally-transferred genes associated with secondary metabolism.</title>
        <authorList>
            <person name="Dong X."/>
            <person name="Chaisiri K."/>
            <person name="Xia D."/>
            <person name="Armstrong S.D."/>
            <person name="Fang Y."/>
            <person name="Donnelly M.J."/>
            <person name="Kadowaki T."/>
            <person name="McGarry J.W."/>
            <person name="Darby A.C."/>
            <person name="Makepeace B.L."/>
        </authorList>
    </citation>
    <scope>NUCLEOTIDE SEQUENCE [LARGE SCALE GENOMIC DNA]</scope>
    <source>
        <strain evidence="4">UoL-WK</strain>
    </source>
</reference>
<organism evidence="4 5">
    <name type="scientific">Dinothrombium tinctorium</name>
    <dbReference type="NCBI Taxonomy" id="1965070"/>
    <lineage>
        <taxon>Eukaryota</taxon>
        <taxon>Metazoa</taxon>
        <taxon>Ecdysozoa</taxon>
        <taxon>Arthropoda</taxon>
        <taxon>Chelicerata</taxon>
        <taxon>Arachnida</taxon>
        <taxon>Acari</taxon>
        <taxon>Acariformes</taxon>
        <taxon>Trombidiformes</taxon>
        <taxon>Prostigmata</taxon>
        <taxon>Anystina</taxon>
        <taxon>Parasitengona</taxon>
        <taxon>Trombidioidea</taxon>
        <taxon>Trombidiidae</taxon>
        <taxon>Dinothrombium</taxon>
    </lineage>
</organism>
<keyword evidence="5" id="KW-1185">Reference proteome</keyword>
<keyword evidence="3" id="KW-0472">Membrane</keyword>
<feature type="transmembrane region" description="Helical" evidence="3">
    <location>
        <begin position="475"/>
        <end position="495"/>
    </location>
</feature>
<feature type="region of interest" description="Disordered" evidence="2">
    <location>
        <begin position="346"/>
        <end position="409"/>
    </location>
</feature>
<keyword evidence="3" id="KW-0812">Transmembrane</keyword>
<evidence type="ECO:0000256" key="3">
    <source>
        <dbReference type="SAM" id="Phobius"/>
    </source>
</evidence>
<evidence type="ECO:0000256" key="2">
    <source>
        <dbReference type="SAM" id="MobiDB-lite"/>
    </source>
</evidence>
<accession>A0A3S3PZ65</accession>
<dbReference type="EMBL" id="NCKU01001949">
    <property type="protein sequence ID" value="RWS10837.1"/>
    <property type="molecule type" value="Genomic_DNA"/>
</dbReference>